<dbReference type="SUPFAM" id="SSF88946">
    <property type="entry name" value="Sigma2 domain of RNA polymerase sigma factors"/>
    <property type="match status" value="1"/>
</dbReference>
<keyword evidence="2" id="KW-0805">Transcription regulation</keyword>
<organism evidence="7 8">
    <name type="scientific">Methyloglobulus morosus KoM1</name>
    <dbReference type="NCBI Taxonomy" id="1116472"/>
    <lineage>
        <taxon>Bacteria</taxon>
        <taxon>Pseudomonadati</taxon>
        <taxon>Pseudomonadota</taxon>
        <taxon>Gammaproteobacteria</taxon>
        <taxon>Methylococcales</taxon>
        <taxon>Methylococcaceae</taxon>
        <taxon>Methyloglobulus</taxon>
    </lineage>
</organism>
<dbReference type="Pfam" id="PF04542">
    <property type="entry name" value="Sigma70_r2"/>
    <property type="match status" value="1"/>
</dbReference>
<feature type="domain" description="RNA polymerase sigma factor 70 region 4 type 2" evidence="6">
    <location>
        <begin position="115"/>
        <end position="160"/>
    </location>
</feature>
<proteinExistence type="inferred from homology"/>
<dbReference type="eggNOG" id="COG1595">
    <property type="taxonomic scope" value="Bacteria"/>
</dbReference>
<dbReference type="AlphaFoldDB" id="V5BW99"/>
<dbReference type="SUPFAM" id="SSF88659">
    <property type="entry name" value="Sigma3 and sigma4 domains of RNA polymerase sigma factors"/>
    <property type="match status" value="1"/>
</dbReference>
<dbReference type="Gene3D" id="1.10.10.10">
    <property type="entry name" value="Winged helix-like DNA-binding domain superfamily/Winged helix DNA-binding domain"/>
    <property type="match status" value="1"/>
</dbReference>
<sequence length="173" mass="20299">MTKLDRNLLNTLFEAHSKEMLAFIRGRFPNEESADIVQEAFLRVLQYPNPETIREPRTFLFQTAANVAVDYYRRSKTRDRFSDYDADIESLENTQVTPEQQCETAERLQLFSGWLANLPELQRHAFVLFRMEGYSHKDIAEKLGISVRCSERYVQQALRYLVSCLDEIDHKQG</sequence>
<comment type="caution">
    <text evidence="7">The sequence shown here is derived from an EMBL/GenBank/DDBJ whole genome shotgun (WGS) entry which is preliminary data.</text>
</comment>
<protein>
    <submittedName>
        <fullName evidence="7">RNA polymerase, sigma-24 subunit, ECF subfamily</fullName>
    </submittedName>
</protein>
<dbReference type="InterPro" id="IPR013325">
    <property type="entry name" value="RNA_pol_sigma_r2"/>
</dbReference>
<reference evidence="7 8" key="1">
    <citation type="journal article" date="2013" name="Genome Announc.">
        <title>Draft Genome Sequence of the Methanotrophic Gammaproteobacterium Methyloglobulus morosus DSM 22980 Strain KoM1.</title>
        <authorList>
            <person name="Poehlein A."/>
            <person name="Deutzmann J.S."/>
            <person name="Daniel R."/>
            <person name="Simeonova D.D."/>
        </authorList>
    </citation>
    <scope>NUCLEOTIDE SEQUENCE [LARGE SCALE GENOMIC DNA]</scope>
    <source>
        <strain evidence="7 8">KoM1</strain>
    </source>
</reference>
<keyword evidence="3" id="KW-0731">Sigma factor</keyword>
<name>V5BW99_9GAMM</name>
<evidence type="ECO:0000256" key="1">
    <source>
        <dbReference type="ARBA" id="ARBA00010641"/>
    </source>
</evidence>
<dbReference type="InterPro" id="IPR013249">
    <property type="entry name" value="RNA_pol_sigma70_r4_t2"/>
</dbReference>
<comment type="similarity">
    <text evidence="1">Belongs to the sigma-70 factor family. ECF subfamily.</text>
</comment>
<dbReference type="InterPro" id="IPR036388">
    <property type="entry name" value="WH-like_DNA-bd_sf"/>
</dbReference>
<evidence type="ECO:0000259" key="5">
    <source>
        <dbReference type="Pfam" id="PF04542"/>
    </source>
</evidence>
<dbReference type="PANTHER" id="PTHR43133:SF63">
    <property type="entry name" value="RNA POLYMERASE SIGMA FACTOR FECI-RELATED"/>
    <property type="match status" value="1"/>
</dbReference>
<dbReference type="InterPro" id="IPR007627">
    <property type="entry name" value="RNA_pol_sigma70_r2"/>
</dbReference>
<accession>V5BW99</accession>
<dbReference type="EMBL" id="AYLO01000067">
    <property type="protein sequence ID" value="ESS72119.1"/>
    <property type="molecule type" value="Genomic_DNA"/>
</dbReference>
<keyword evidence="4" id="KW-0804">Transcription</keyword>
<evidence type="ECO:0000313" key="8">
    <source>
        <dbReference type="Proteomes" id="UP000017842"/>
    </source>
</evidence>
<dbReference type="STRING" id="1116472.MGMO_70c00140"/>
<dbReference type="Proteomes" id="UP000017842">
    <property type="component" value="Unassembled WGS sequence"/>
</dbReference>
<dbReference type="PANTHER" id="PTHR43133">
    <property type="entry name" value="RNA POLYMERASE ECF-TYPE SIGMA FACTO"/>
    <property type="match status" value="1"/>
</dbReference>
<evidence type="ECO:0000256" key="3">
    <source>
        <dbReference type="ARBA" id="ARBA00023082"/>
    </source>
</evidence>
<dbReference type="Gene3D" id="1.10.1740.10">
    <property type="match status" value="1"/>
</dbReference>
<dbReference type="OrthoDB" id="9797134at2"/>
<keyword evidence="8" id="KW-1185">Reference proteome</keyword>
<dbReference type="InterPro" id="IPR014284">
    <property type="entry name" value="RNA_pol_sigma-70_dom"/>
</dbReference>
<gene>
    <name evidence="7" type="ORF">MGMO_70c00140</name>
</gene>
<dbReference type="GO" id="GO:0006352">
    <property type="term" value="P:DNA-templated transcription initiation"/>
    <property type="evidence" value="ECO:0007669"/>
    <property type="project" value="InterPro"/>
</dbReference>
<evidence type="ECO:0000259" key="6">
    <source>
        <dbReference type="Pfam" id="PF08281"/>
    </source>
</evidence>
<dbReference type="Pfam" id="PF08281">
    <property type="entry name" value="Sigma70_r4_2"/>
    <property type="match status" value="1"/>
</dbReference>
<dbReference type="InterPro" id="IPR013324">
    <property type="entry name" value="RNA_pol_sigma_r3/r4-like"/>
</dbReference>
<dbReference type="GO" id="GO:0016987">
    <property type="term" value="F:sigma factor activity"/>
    <property type="evidence" value="ECO:0007669"/>
    <property type="project" value="UniProtKB-KW"/>
</dbReference>
<dbReference type="NCBIfam" id="TIGR02937">
    <property type="entry name" value="sigma70-ECF"/>
    <property type="match status" value="1"/>
</dbReference>
<dbReference type="RefSeq" id="WP_023494843.1">
    <property type="nucleotide sequence ID" value="NZ_AYLO01000067.1"/>
</dbReference>
<dbReference type="InterPro" id="IPR039425">
    <property type="entry name" value="RNA_pol_sigma-70-like"/>
</dbReference>
<feature type="domain" description="RNA polymerase sigma-70 region 2" evidence="5">
    <location>
        <begin position="12"/>
        <end position="76"/>
    </location>
</feature>
<evidence type="ECO:0000256" key="2">
    <source>
        <dbReference type="ARBA" id="ARBA00023015"/>
    </source>
</evidence>
<dbReference type="GO" id="GO:0003677">
    <property type="term" value="F:DNA binding"/>
    <property type="evidence" value="ECO:0007669"/>
    <property type="project" value="InterPro"/>
</dbReference>
<evidence type="ECO:0000256" key="4">
    <source>
        <dbReference type="ARBA" id="ARBA00023163"/>
    </source>
</evidence>
<evidence type="ECO:0000313" key="7">
    <source>
        <dbReference type="EMBL" id="ESS72119.1"/>
    </source>
</evidence>